<feature type="domain" description="DUF2520" evidence="2">
    <location>
        <begin position="134"/>
        <end position="257"/>
    </location>
</feature>
<organism evidence="3 4">
    <name type="scientific">Eubacterium pyruvativorans</name>
    <dbReference type="NCBI Taxonomy" id="155865"/>
    <lineage>
        <taxon>Bacteria</taxon>
        <taxon>Bacillati</taxon>
        <taxon>Bacillota</taxon>
        <taxon>Clostridia</taxon>
        <taxon>Eubacteriales</taxon>
        <taxon>Eubacteriaceae</taxon>
        <taxon>Eubacterium</taxon>
    </lineage>
</organism>
<dbReference type="AlphaFoldDB" id="A0A1I7HHU6"/>
<dbReference type="InterPro" id="IPR037108">
    <property type="entry name" value="TM1727-like_C_sf"/>
</dbReference>
<evidence type="ECO:0000259" key="1">
    <source>
        <dbReference type="Pfam" id="PF10727"/>
    </source>
</evidence>
<dbReference type="SUPFAM" id="SSF48179">
    <property type="entry name" value="6-phosphogluconate dehydrogenase C-terminal domain-like"/>
    <property type="match status" value="1"/>
</dbReference>
<dbReference type="OrthoDB" id="9810755at2"/>
<dbReference type="PROSITE" id="PS00065">
    <property type="entry name" value="D_2_HYDROXYACID_DH_1"/>
    <property type="match status" value="1"/>
</dbReference>
<dbReference type="PANTHER" id="PTHR40459">
    <property type="entry name" value="CONSERVED HYPOTHETICAL ALANINE AND LEUCINE RICH PROTEIN"/>
    <property type="match status" value="1"/>
</dbReference>
<dbReference type="Pfam" id="PF10727">
    <property type="entry name" value="Rossmann-like"/>
    <property type="match status" value="1"/>
</dbReference>
<dbReference type="InterPro" id="IPR019665">
    <property type="entry name" value="OxRdtase/DH_put_Rossmann_dom"/>
</dbReference>
<dbReference type="InterPro" id="IPR008927">
    <property type="entry name" value="6-PGluconate_DH-like_C_sf"/>
</dbReference>
<accession>A0A1I7HHU6</accession>
<protein>
    <submittedName>
        <fullName evidence="3">Predicted oxidoreductase, contains short-chain dehydrogenase (SDR) and DUF2520 domains</fullName>
    </submittedName>
</protein>
<dbReference type="EMBL" id="FPBT01000017">
    <property type="protein sequence ID" value="SFU60327.1"/>
    <property type="molecule type" value="Genomic_DNA"/>
</dbReference>
<sequence>MRIGIIGAGKVGFTIGKYFSTHGLTVTGYYSRRAASSEEAARFTGSRNFSDMNELVRESDVLFLTVPDGSITAVYREMDPALIRGKYIGHMSGSLSSEDAFPKVKETGASAFSVHPLFAVSDRYHAYERLPDVFFAVEGDEEALQVVVPMLEGIGLHLQEISPASKARYHLAAAAASNLVNALLLMSIQLLTECGFSEEGARAALAPLAEGNLQHVMGHGVVDSLTGPVERADAETIQKHLACLSGARRQIYCLLSEMLVPAAREKNPERDYSSIINLLRRAETTPAEQCSTERMDEE</sequence>
<dbReference type="PANTHER" id="PTHR40459:SF1">
    <property type="entry name" value="CONSERVED HYPOTHETICAL ALANINE AND LEUCINE RICH PROTEIN"/>
    <property type="match status" value="1"/>
</dbReference>
<evidence type="ECO:0000313" key="3">
    <source>
        <dbReference type="EMBL" id="SFU60327.1"/>
    </source>
</evidence>
<name>A0A1I7HHU6_9FIRM</name>
<dbReference type="Pfam" id="PF10728">
    <property type="entry name" value="DUF2520"/>
    <property type="match status" value="1"/>
</dbReference>
<dbReference type="Gene3D" id="3.40.50.720">
    <property type="entry name" value="NAD(P)-binding Rossmann-like Domain"/>
    <property type="match status" value="1"/>
</dbReference>
<dbReference type="InterPro" id="IPR036291">
    <property type="entry name" value="NAD(P)-bd_dom_sf"/>
</dbReference>
<dbReference type="STRING" id="155865.SAMN05216515_1186"/>
<dbReference type="InterPro" id="IPR018931">
    <property type="entry name" value="DUF2520"/>
</dbReference>
<dbReference type="Proteomes" id="UP000198817">
    <property type="component" value="Unassembled WGS sequence"/>
</dbReference>
<dbReference type="RefSeq" id="WP_090471552.1">
    <property type="nucleotide sequence ID" value="NZ_FOWF01000018.1"/>
</dbReference>
<dbReference type="SUPFAM" id="SSF51735">
    <property type="entry name" value="NAD(P)-binding Rossmann-fold domains"/>
    <property type="match status" value="1"/>
</dbReference>
<reference evidence="3 4" key="1">
    <citation type="submission" date="2016-10" db="EMBL/GenBank/DDBJ databases">
        <authorList>
            <person name="de Groot N.N."/>
        </authorList>
    </citation>
    <scope>NUCLEOTIDE SEQUENCE [LARGE SCALE GENOMIC DNA]</scope>
    <source>
        <strain evidence="3 4">KHGC13</strain>
    </source>
</reference>
<evidence type="ECO:0000313" key="4">
    <source>
        <dbReference type="Proteomes" id="UP000198817"/>
    </source>
</evidence>
<feature type="domain" description="Putative oxidoreductase/dehydrogenase Rossmann-like" evidence="1">
    <location>
        <begin position="2"/>
        <end position="116"/>
    </location>
</feature>
<dbReference type="InterPro" id="IPR029752">
    <property type="entry name" value="D-isomer_DH_CS1"/>
</dbReference>
<dbReference type="Gene3D" id="1.10.1040.20">
    <property type="entry name" value="ProC-like, C-terminal domain"/>
    <property type="match status" value="1"/>
</dbReference>
<keyword evidence="4" id="KW-1185">Reference proteome</keyword>
<proteinExistence type="predicted"/>
<gene>
    <name evidence="3" type="ORF">SAMN05216508_11725</name>
</gene>
<evidence type="ECO:0000259" key="2">
    <source>
        <dbReference type="Pfam" id="PF10728"/>
    </source>
</evidence>